<dbReference type="RefSeq" id="WP_015403044.1">
    <property type="nucleotide sequence ID" value="NC_020304.1"/>
</dbReference>
<keyword evidence="1 2" id="KW-0732">Signal</keyword>
<keyword evidence="5" id="KW-1185">Reference proteome</keyword>
<dbReference type="InterPro" id="IPR011250">
    <property type="entry name" value="OMP/PagP_B-barrel"/>
</dbReference>
<evidence type="ECO:0000256" key="2">
    <source>
        <dbReference type="SAM" id="SignalP"/>
    </source>
</evidence>
<gene>
    <name evidence="4" type="ordered locus">UWK_00770</name>
</gene>
<dbReference type="KEGG" id="dsf:UWK_00770"/>
<evidence type="ECO:0000313" key="4">
    <source>
        <dbReference type="EMBL" id="AGF77348.1"/>
    </source>
</evidence>
<evidence type="ECO:0000256" key="1">
    <source>
        <dbReference type="ARBA" id="ARBA00022729"/>
    </source>
</evidence>
<sequence length="205" mass="22323">MKKTLLTVATLTVLVAPVSSMAAKDSFYIKGNIGIGMGMDADIDNMPNGGGTAKMTYDSGFVGSLAAGYDFVSPMRMELEIIKQKNDLDITYYNNYYGSFNEGDLKTLSFMVNGFYDVDTGSAWTPFVGGGIGWSKLDINDAGFNDSDSDDVFTYQFIGGVAYAFNDQWSVDAQYRFIGTSEASIDGADFNVNSNDLMLGLRYSF</sequence>
<dbReference type="InterPro" id="IPR027385">
    <property type="entry name" value="Beta-barrel_OMP"/>
</dbReference>
<dbReference type="STRING" id="1167006.UWK_00770"/>
<feature type="domain" description="Outer membrane protein beta-barrel" evidence="3">
    <location>
        <begin position="10"/>
        <end position="205"/>
    </location>
</feature>
<feature type="signal peptide" evidence="2">
    <location>
        <begin position="1"/>
        <end position="22"/>
    </location>
</feature>
<dbReference type="AlphaFoldDB" id="M1P1F9"/>
<feature type="chain" id="PRO_5004016040" evidence="2">
    <location>
        <begin position="23"/>
        <end position="205"/>
    </location>
</feature>
<evidence type="ECO:0000313" key="5">
    <source>
        <dbReference type="Proteomes" id="UP000011721"/>
    </source>
</evidence>
<dbReference type="Proteomes" id="UP000011721">
    <property type="component" value="Chromosome"/>
</dbReference>
<accession>M1P1F9</accession>
<protein>
    <submittedName>
        <fullName evidence="4">Opacity protein</fullName>
    </submittedName>
</protein>
<dbReference type="Pfam" id="PF13505">
    <property type="entry name" value="OMP_b-brl"/>
    <property type="match status" value="1"/>
</dbReference>
<proteinExistence type="predicted"/>
<dbReference type="OrthoDB" id="5451288at2"/>
<reference evidence="5" key="1">
    <citation type="journal article" date="2013" name="Stand. Genomic Sci.">
        <title>Complete genome sequence of Desulfocapsa sulfexigens, a marine deltaproteobacterium specialized in disproportionating inorganic sulfur compounds.</title>
        <authorList>
            <person name="Finster K.W."/>
            <person name="Kjeldsen K.U."/>
            <person name="Kube M."/>
            <person name="Reinhardt R."/>
            <person name="Mussmann M."/>
            <person name="Amann R."/>
            <person name="Schreiber L."/>
        </authorList>
    </citation>
    <scope>NUCLEOTIDE SEQUENCE [LARGE SCALE GENOMIC DNA]</scope>
    <source>
        <strain evidence="5">DSM 10523 / SB164P1</strain>
    </source>
</reference>
<dbReference type="HOGENOM" id="CLU_057473_2_1_7"/>
<evidence type="ECO:0000259" key="3">
    <source>
        <dbReference type="Pfam" id="PF13505"/>
    </source>
</evidence>
<dbReference type="eggNOG" id="COG3637">
    <property type="taxonomic scope" value="Bacteria"/>
</dbReference>
<name>M1P1F9_DESSD</name>
<dbReference type="Gene3D" id="2.40.160.20">
    <property type="match status" value="1"/>
</dbReference>
<dbReference type="EMBL" id="CP003985">
    <property type="protein sequence ID" value="AGF77348.1"/>
    <property type="molecule type" value="Genomic_DNA"/>
</dbReference>
<dbReference type="SUPFAM" id="SSF56925">
    <property type="entry name" value="OMPA-like"/>
    <property type="match status" value="1"/>
</dbReference>
<organism evidence="4 5">
    <name type="scientific">Desulfocapsa sulfexigens (strain DSM 10523 / SB164P1)</name>
    <dbReference type="NCBI Taxonomy" id="1167006"/>
    <lineage>
        <taxon>Bacteria</taxon>
        <taxon>Pseudomonadati</taxon>
        <taxon>Thermodesulfobacteriota</taxon>
        <taxon>Desulfobulbia</taxon>
        <taxon>Desulfobulbales</taxon>
        <taxon>Desulfocapsaceae</taxon>
        <taxon>Desulfocapsa</taxon>
    </lineage>
</organism>